<proteinExistence type="predicted"/>
<dbReference type="OrthoDB" id="2476458at2"/>
<comment type="caution">
    <text evidence="1">The sequence shown here is derived from an EMBL/GenBank/DDBJ whole genome shotgun (WGS) entry which is preliminary data.</text>
</comment>
<dbReference type="EMBL" id="RHHR01000048">
    <property type="protein sequence ID" value="RNB68021.1"/>
    <property type="molecule type" value="Genomic_DNA"/>
</dbReference>
<dbReference type="AlphaFoldDB" id="A0A3M8BX56"/>
<sequence length="166" mass="18795">MFFNKLIPIILSLSIIQSIPPKDPLDTDPSKPLGDVVPIEASVSQFENTNKQKILLPKYIPFTPTHTGGHYNELLKMLSIQYLDQKANNLLAISVYLKKNRSKNFEVKSENVTLADGTIAMYVHSEDHGADIIRFKKNNLTYQIRLSKRGTEKKLDDLIKVANSLQ</sequence>
<reference evidence="1 2" key="1">
    <citation type="submission" date="2018-10" db="EMBL/GenBank/DDBJ databases">
        <title>Phylogenomics of Brevibacillus.</title>
        <authorList>
            <person name="Dunlap C."/>
        </authorList>
    </citation>
    <scope>NUCLEOTIDE SEQUENCE [LARGE SCALE GENOMIC DNA]</scope>
    <source>
        <strain evidence="1 2">JCM 12215</strain>
    </source>
</reference>
<keyword evidence="2" id="KW-1185">Reference proteome</keyword>
<evidence type="ECO:0008006" key="3">
    <source>
        <dbReference type="Google" id="ProtNLM"/>
    </source>
</evidence>
<name>A0A3M8BX56_9BACL</name>
<evidence type="ECO:0000313" key="1">
    <source>
        <dbReference type="EMBL" id="RNB68021.1"/>
    </source>
</evidence>
<organism evidence="1 2">
    <name type="scientific">Brevibacillus invocatus</name>
    <dbReference type="NCBI Taxonomy" id="173959"/>
    <lineage>
        <taxon>Bacteria</taxon>
        <taxon>Bacillati</taxon>
        <taxon>Bacillota</taxon>
        <taxon>Bacilli</taxon>
        <taxon>Bacillales</taxon>
        <taxon>Paenibacillaceae</taxon>
        <taxon>Brevibacillus</taxon>
    </lineage>
</organism>
<dbReference type="RefSeq" id="WP_122911019.1">
    <property type="nucleotide sequence ID" value="NZ_RHHR01000048.1"/>
</dbReference>
<dbReference type="Proteomes" id="UP000282028">
    <property type="component" value="Unassembled WGS sequence"/>
</dbReference>
<accession>A0A3M8BX56</accession>
<protein>
    <recommendedName>
        <fullName evidence="3">DUF4367 domain-containing protein</fullName>
    </recommendedName>
</protein>
<evidence type="ECO:0000313" key="2">
    <source>
        <dbReference type="Proteomes" id="UP000282028"/>
    </source>
</evidence>
<gene>
    <name evidence="1" type="ORF">EDM52_21695</name>
</gene>